<feature type="compositionally biased region" description="Basic and acidic residues" evidence="4">
    <location>
        <begin position="176"/>
        <end position="185"/>
    </location>
</feature>
<accession>G3YGS8</accession>
<dbReference type="OrthoDB" id="5427091at2759"/>
<name>G3YGS8_ASPNA</name>
<reference evidence="6 7" key="1">
    <citation type="journal article" date="2011" name="Genome Res.">
        <title>Comparative genomics of citric-acid-producing Aspergillus niger ATCC 1015 versus enzyme-producing CBS 513.88.</title>
        <authorList>
            <person name="Andersen M.R."/>
            <person name="Salazar M.P."/>
            <person name="Schaap P.J."/>
            <person name="van de Vondervoort P.J."/>
            <person name="Culley D."/>
            <person name="Thykaer J."/>
            <person name="Frisvad J.C."/>
            <person name="Nielsen K.F."/>
            <person name="Albang R."/>
            <person name="Albermann K."/>
            <person name="Berka R.M."/>
            <person name="Braus G.H."/>
            <person name="Braus-Stromeyer S.A."/>
            <person name="Corrochano L.M."/>
            <person name="Dai Z."/>
            <person name="van Dijck P.W."/>
            <person name="Hofmann G."/>
            <person name="Lasure L.L."/>
            <person name="Magnuson J.K."/>
            <person name="Menke H."/>
            <person name="Meijer M."/>
            <person name="Meijer S.L."/>
            <person name="Nielsen J.B."/>
            <person name="Nielsen M.L."/>
            <person name="van Ooyen A.J."/>
            <person name="Pel H.J."/>
            <person name="Poulsen L."/>
            <person name="Samson R.A."/>
            <person name="Stam H."/>
            <person name="Tsang A."/>
            <person name="van den Brink J.M."/>
            <person name="Atkins A."/>
            <person name="Aerts A."/>
            <person name="Shapiro H."/>
            <person name="Pangilinan J."/>
            <person name="Salamov A."/>
            <person name="Lou Y."/>
            <person name="Lindquist E."/>
            <person name="Lucas S."/>
            <person name="Grimwood J."/>
            <person name="Grigoriev I.V."/>
            <person name="Kubicek C.P."/>
            <person name="Martinez D."/>
            <person name="van Peij N.N."/>
            <person name="Roubos J.A."/>
            <person name="Nielsen J."/>
            <person name="Baker S.E."/>
        </authorList>
    </citation>
    <scope>NUCLEOTIDE SEQUENCE [LARGE SCALE GENOMIC DNA]</scope>
    <source>
        <strain evidence="7">ATCC 1015 / CBS 113.46 / FGSC A1144 / LSHB Ac4 / NCTC 3858a / NRRL 328 / USDA 3528.7</strain>
    </source>
</reference>
<dbReference type="GO" id="GO:0016020">
    <property type="term" value="C:membrane"/>
    <property type="evidence" value="ECO:0007669"/>
    <property type="project" value="UniProtKB-SubCell"/>
</dbReference>
<evidence type="ECO:0000313" key="6">
    <source>
        <dbReference type="EMBL" id="EHA17981.1"/>
    </source>
</evidence>
<evidence type="ECO:0000256" key="4">
    <source>
        <dbReference type="SAM" id="MobiDB-lite"/>
    </source>
</evidence>
<dbReference type="EMBL" id="ACJE01000021">
    <property type="protein sequence ID" value="EHA17981.1"/>
    <property type="molecule type" value="Genomic_DNA"/>
</dbReference>
<dbReference type="HOGENOM" id="CLU_113404_0_0_1"/>
<evidence type="ECO:0008006" key="8">
    <source>
        <dbReference type="Google" id="ProtNLM"/>
    </source>
</evidence>
<feature type="transmembrane region" description="Helical" evidence="5">
    <location>
        <begin position="90"/>
        <end position="114"/>
    </location>
</feature>
<comment type="subcellular location">
    <subcellularLocation>
        <location evidence="1">Membrane</location>
    </subcellularLocation>
</comment>
<keyword evidence="3" id="KW-0325">Glycoprotein</keyword>
<feature type="region of interest" description="Disordered" evidence="4">
    <location>
        <begin position="155"/>
        <end position="185"/>
    </location>
</feature>
<dbReference type="STRING" id="380704.G3YGS8"/>
<keyword evidence="5" id="KW-1133">Transmembrane helix</keyword>
<evidence type="ECO:0000256" key="1">
    <source>
        <dbReference type="ARBA" id="ARBA00004370"/>
    </source>
</evidence>
<proteinExistence type="predicted"/>
<evidence type="ECO:0000313" key="7">
    <source>
        <dbReference type="Proteomes" id="UP000009038"/>
    </source>
</evidence>
<organism evidence="6 7">
    <name type="scientific">Aspergillus niger (strain ATCC 1015 / CBS 113.46 / FGSC A1144 / LSHB Ac4 / NCTC 3858a / NRRL 328 / USDA 3528.7)</name>
    <dbReference type="NCBI Taxonomy" id="380704"/>
    <lineage>
        <taxon>Eukaryota</taxon>
        <taxon>Fungi</taxon>
        <taxon>Dikarya</taxon>
        <taxon>Ascomycota</taxon>
        <taxon>Pezizomycotina</taxon>
        <taxon>Eurotiomycetes</taxon>
        <taxon>Eurotiomycetidae</taxon>
        <taxon>Eurotiales</taxon>
        <taxon>Aspergillaceae</taxon>
        <taxon>Aspergillus</taxon>
        <taxon>Aspergillus subgen. Circumdati</taxon>
    </lineage>
</organism>
<gene>
    <name evidence="6" type="ORF">ASPNIDRAFT_38411</name>
</gene>
<dbReference type="VEuPathDB" id="FungiDB:ASPNIDRAFT2_38411"/>
<feature type="compositionally biased region" description="Gly residues" evidence="4">
    <location>
        <begin position="162"/>
        <end position="172"/>
    </location>
</feature>
<dbReference type="Proteomes" id="UP000009038">
    <property type="component" value="Unassembled WGS sequence"/>
</dbReference>
<dbReference type="Pfam" id="PF01437">
    <property type="entry name" value="PSI"/>
    <property type="match status" value="1"/>
</dbReference>
<dbReference type="InterPro" id="IPR002165">
    <property type="entry name" value="Plexin_repeat"/>
</dbReference>
<dbReference type="AlphaFoldDB" id="G3YGS8"/>
<sequence length="185" mass="19509">MNQITNTSSLSHQPPDPLFYLCWRRQSCNSCLKGDVPCSWCPVSSTCVPNPSLLPILAPIHSSQICPLGSKERWELRAIPFGCHVSTTTFLTGVVGVLGTLALLGLLALGVWVVRGVRRRGGWKGLSSASSGNGNWGVVVFPRWGGRRERNVCILGGDEEGAGGGRSAGGGDGGEDERRPLLGGG</sequence>
<evidence type="ECO:0000256" key="5">
    <source>
        <dbReference type="SAM" id="Phobius"/>
    </source>
</evidence>
<protein>
    <recommendedName>
        <fullName evidence="8">PSI domain-containing protein</fullName>
    </recommendedName>
</protein>
<evidence type="ECO:0000256" key="2">
    <source>
        <dbReference type="ARBA" id="ARBA00023136"/>
    </source>
</evidence>
<evidence type="ECO:0000256" key="3">
    <source>
        <dbReference type="ARBA" id="ARBA00023180"/>
    </source>
</evidence>
<comment type="caution">
    <text evidence="6">The sequence shown here is derived from an EMBL/GenBank/DDBJ whole genome shotgun (WGS) entry which is preliminary data.</text>
</comment>
<keyword evidence="5" id="KW-0812">Transmembrane</keyword>
<keyword evidence="2 5" id="KW-0472">Membrane</keyword>